<name>W0I4M1_9GAMM</name>
<dbReference type="HOGENOM" id="CLU_1488108_0_0_6"/>
<protein>
    <submittedName>
        <fullName evidence="1">Uncharacterized protein</fullName>
    </submittedName>
</protein>
<sequence length="181" mass="20462">MSLVLHGPSRERSQLVYRRFSPYKLGEYGNEERPDEWIYYASGIRPYYDGLNGLIGQIAGLLILGQAKGCFEYYISLAQEPLERVKEYQDGLYSIHVPVRSREHYLHVILAAELLFSCCKTIKENMNSAASLNYFLTEMVSDLKQASTLLRCASDQALKMQTINTSLSCACCQDAALDTQP</sequence>
<keyword evidence="2" id="KW-1185">Reference proteome</keyword>
<accession>W0I4M1</accession>
<proteinExistence type="predicted"/>
<dbReference type="AlphaFoldDB" id="W0I4M1"/>
<dbReference type="KEGG" id="sod:Sant_P0360"/>
<dbReference type="Proteomes" id="UP000019028">
    <property type="component" value="Plasmid pHS1"/>
</dbReference>
<dbReference type="EMBL" id="CP006570">
    <property type="protein sequence ID" value="AHF79395.1"/>
    <property type="molecule type" value="Genomic_DNA"/>
</dbReference>
<keyword evidence="1" id="KW-0614">Plasmid</keyword>
<organism evidence="1 2">
    <name type="scientific">Sodalis praecaptivus</name>
    <dbReference type="NCBI Taxonomy" id="1239307"/>
    <lineage>
        <taxon>Bacteria</taxon>
        <taxon>Pseudomonadati</taxon>
        <taxon>Pseudomonadota</taxon>
        <taxon>Gammaproteobacteria</taxon>
        <taxon>Enterobacterales</taxon>
        <taxon>Bruguierivoracaceae</taxon>
        <taxon>Sodalis</taxon>
    </lineage>
</organism>
<geneLocation type="plasmid" evidence="1 2">
    <name>pHS1</name>
</geneLocation>
<evidence type="ECO:0000313" key="2">
    <source>
        <dbReference type="Proteomes" id="UP000019028"/>
    </source>
</evidence>
<reference evidence="1 2" key="1">
    <citation type="journal article" date="2014" name="Genome Biol. Evol.">
        <title>Genome degeneration and adaptation in a nascent stage of symbiosis.</title>
        <authorList>
            <person name="Oakeson K.F."/>
            <person name="Gil R."/>
            <person name="Clayton A.L."/>
            <person name="Dunn D.M."/>
            <person name="von Niederhausern A.C."/>
            <person name="Hamil C."/>
            <person name="Aoyagi A."/>
            <person name="Duval B."/>
            <person name="Baca A."/>
            <person name="Silva F.J."/>
            <person name="Vallier A."/>
            <person name="Jackson D.G."/>
            <person name="Latorre A."/>
            <person name="Weiss R.B."/>
            <person name="Heddi A."/>
            <person name="Moya A."/>
            <person name="Dale C."/>
        </authorList>
    </citation>
    <scope>NUCLEOTIDE SEQUENCE [LARGE SCALE GENOMIC DNA]</scope>
    <source>
        <strain evidence="1 2">HS1</strain>
        <plasmid evidence="2">Plasmid pHS1</plasmid>
    </source>
</reference>
<gene>
    <name evidence="1" type="ORF">Sant_P0360</name>
</gene>
<evidence type="ECO:0000313" key="1">
    <source>
        <dbReference type="EMBL" id="AHF79395.1"/>
    </source>
</evidence>